<organism evidence="3 4">
    <name type="scientific">Candidatus Fervidibacter japonicus</name>
    <dbReference type="NCBI Taxonomy" id="2035412"/>
    <lineage>
        <taxon>Bacteria</taxon>
        <taxon>Candidatus Fervidibacterota</taxon>
        <taxon>Candidatus Fervidibacter</taxon>
    </lineage>
</organism>
<name>A0A2H5XEU9_9BACT</name>
<feature type="chain" id="PRO_5014177390" evidence="2">
    <location>
        <begin position="22"/>
        <end position="652"/>
    </location>
</feature>
<evidence type="ECO:0000313" key="4">
    <source>
        <dbReference type="Proteomes" id="UP000236173"/>
    </source>
</evidence>
<feature type="transmembrane region" description="Helical" evidence="1">
    <location>
        <begin position="410"/>
        <end position="431"/>
    </location>
</feature>
<dbReference type="EMBL" id="BEHT01000035">
    <property type="protein sequence ID" value="GBC99706.1"/>
    <property type="molecule type" value="Genomic_DNA"/>
</dbReference>
<feature type="transmembrane region" description="Helical" evidence="1">
    <location>
        <begin position="378"/>
        <end position="398"/>
    </location>
</feature>
<evidence type="ECO:0000256" key="1">
    <source>
        <dbReference type="SAM" id="Phobius"/>
    </source>
</evidence>
<keyword evidence="1" id="KW-0812">Transmembrane</keyword>
<comment type="caution">
    <text evidence="3">The sequence shown here is derived from an EMBL/GenBank/DDBJ whole genome shotgun (WGS) entry which is preliminary data.</text>
</comment>
<protein>
    <submittedName>
        <fullName evidence="3">Uncharacterized protein</fullName>
    </submittedName>
</protein>
<proteinExistence type="predicted"/>
<dbReference type="Proteomes" id="UP000236173">
    <property type="component" value="Unassembled WGS sequence"/>
</dbReference>
<reference evidence="4" key="1">
    <citation type="submission" date="2017-09" db="EMBL/GenBank/DDBJ databases">
        <title>Metaegenomics of thermophilic ammonia-oxidizing enrichment culture.</title>
        <authorList>
            <person name="Kato S."/>
            <person name="Suzuki K."/>
        </authorList>
    </citation>
    <scope>NUCLEOTIDE SEQUENCE [LARGE SCALE GENOMIC DNA]</scope>
</reference>
<keyword evidence="2" id="KW-0732">Signal</keyword>
<gene>
    <name evidence="3" type="ORF">HRbin17_02237</name>
</gene>
<dbReference type="Gene3D" id="3.40.50.880">
    <property type="match status" value="1"/>
</dbReference>
<keyword evidence="1" id="KW-1133">Transmembrane helix</keyword>
<evidence type="ECO:0000313" key="3">
    <source>
        <dbReference type="EMBL" id="GBC99706.1"/>
    </source>
</evidence>
<dbReference type="SUPFAM" id="SSF52317">
    <property type="entry name" value="Class I glutamine amidotransferase-like"/>
    <property type="match status" value="1"/>
</dbReference>
<keyword evidence="1" id="KW-0472">Membrane</keyword>
<feature type="signal peptide" evidence="2">
    <location>
        <begin position="1"/>
        <end position="21"/>
    </location>
</feature>
<dbReference type="AlphaFoldDB" id="A0A2H5XEU9"/>
<accession>A0A2H5XEU9</accession>
<sequence length="652" mass="72275">MRALMATAMTACLLTVATAQRSPVQMDVRPLFGLTVPPYGCLPLQITVQNDGPSVNATLVVEPSRWQAERRHFIPLPLPTGTRKTVVALPFVLPNSMSVKVRLDGVRPMPEHILPVTPNEFVRLAVVVGDEIGGLEFLHKLNRQVPSQPSRPRPAPPGLSSITWSWTYCRPEDLPDKTAAFTGVSVLVLASGAERLTRAQWEAIRRWVMMGGVLIVPGGSAAIYLRHVVLAALLPIQNWRTQEWRDWRALSAWLQTPIVSEPCFITVGQLRPGAKALCGANGVPLVAVRPYGWGAVVFTAFNLWDKPFRGWHGLPVLWHRTVVPWTTQTVAEIWERTLFPLGQWAVERSRWFAPPFMIGGQPRQPPPLPFRLELPSSATITLTLLVYFVLVVPVSYAWLRRRHSLDWQWLIAPTLAVAFVFIVARSAFGLYQLGNQNIARSTILLTSGERDGYLFAGATLFMQRGGVYTLDLGADAEAVFTQVGEDIWMTPTVRLDTVEDRTLQVPLSVPNLGFRLIYFAKPFTLNGTVEMTARRQGTQIAVVVTNRTPFTLAATECRPATPVMASPRTFGWQWQHRPAMQFGVAMPLARLGNLAPGQTATTTLTLPPRTVSVEPRWLILTAQIDGLDIAPSLSVSAQRKSYVTLQVVCPVQ</sequence>
<dbReference type="InterPro" id="IPR029062">
    <property type="entry name" value="Class_I_gatase-like"/>
</dbReference>
<evidence type="ECO:0000256" key="2">
    <source>
        <dbReference type="SAM" id="SignalP"/>
    </source>
</evidence>